<evidence type="ECO:0000259" key="2">
    <source>
        <dbReference type="PROSITE" id="PS51762"/>
    </source>
</evidence>
<sequence length="286" mass="30589">MFGRVEIVMKAAPGAGIVSSVVLQSDDLDEIDMEWLGANPDEMQSNYFGKGQTTTYNRGQFHTVQGTQANWIKYTVDWTQDRIVWMAGNTVLRTLTQKDAEANQYPQTPMQIKFGSWAGGDPNTNAPGTVQWAKGPTDFSKGPFSMMVQNIVITDYSTGKQYVYSDTSGSWQSIHAVDGSINGNINNKGGVTATATALAATATTLVPVPVGGIGKDKSSATATQTGWPWVAGASPIGGSIPSGWYMTPDGKIMRKSSAPRMLIPSLLALVLGPFLVGVLTFVNRIV</sequence>
<dbReference type="PROSITE" id="PS51762">
    <property type="entry name" value="GH16_2"/>
    <property type="match status" value="1"/>
</dbReference>
<reference evidence="3 4" key="1">
    <citation type="submission" date="2024-01" db="EMBL/GenBank/DDBJ databases">
        <title>Complete genome of Cladobotryum mycophilum ATHUM6906.</title>
        <authorList>
            <person name="Christinaki A.C."/>
            <person name="Myridakis A.I."/>
            <person name="Kouvelis V.N."/>
        </authorList>
    </citation>
    <scope>NUCLEOTIDE SEQUENCE [LARGE SCALE GENOMIC DNA]</scope>
    <source>
        <strain evidence="3 4">ATHUM6906</strain>
    </source>
</reference>
<feature type="domain" description="GH16" evidence="2">
    <location>
        <begin position="1"/>
        <end position="141"/>
    </location>
</feature>
<keyword evidence="1" id="KW-1133">Transmembrane helix</keyword>
<evidence type="ECO:0000313" key="4">
    <source>
        <dbReference type="Proteomes" id="UP001338125"/>
    </source>
</evidence>
<accession>A0ABR0SDR4</accession>
<organism evidence="3 4">
    <name type="scientific">Cladobotryum mycophilum</name>
    <dbReference type="NCBI Taxonomy" id="491253"/>
    <lineage>
        <taxon>Eukaryota</taxon>
        <taxon>Fungi</taxon>
        <taxon>Dikarya</taxon>
        <taxon>Ascomycota</taxon>
        <taxon>Pezizomycotina</taxon>
        <taxon>Sordariomycetes</taxon>
        <taxon>Hypocreomycetidae</taxon>
        <taxon>Hypocreales</taxon>
        <taxon>Hypocreaceae</taxon>
        <taxon>Cladobotryum</taxon>
    </lineage>
</organism>
<comment type="caution">
    <text evidence="3">The sequence shown here is derived from an EMBL/GenBank/DDBJ whole genome shotgun (WGS) entry which is preliminary data.</text>
</comment>
<protein>
    <submittedName>
        <fullName evidence="3">Extracellular glycosidase</fullName>
    </submittedName>
</protein>
<keyword evidence="1" id="KW-0472">Membrane</keyword>
<gene>
    <name evidence="3" type="ORF">PT974_08590</name>
</gene>
<name>A0ABR0SDR4_9HYPO</name>
<feature type="transmembrane region" description="Helical" evidence="1">
    <location>
        <begin position="261"/>
        <end position="282"/>
    </location>
</feature>
<dbReference type="Gene3D" id="2.60.120.200">
    <property type="match status" value="1"/>
</dbReference>
<dbReference type="PANTHER" id="PTHR10963">
    <property type="entry name" value="GLYCOSYL HYDROLASE-RELATED"/>
    <property type="match status" value="1"/>
</dbReference>
<dbReference type="GO" id="GO:0016798">
    <property type="term" value="F:hydrolase activity, acting on glycosyl bonds"/>
    <property type="evidence" value="ECO:0007669"/>
    <property type="project" value="UniProtKB-KW"/>
</dbReference>
<dbReference type="PANTHER" id="PTHR10963:SF68">
    <property type="entry name" value="GLYCOSIDASE CRH1-RELATED"/>
    <property type="match status" value="1"/>
</dbReference>
<dbReference type="InterPro" id="IPR000757">
    <property type="entry name" value="Beta-glucanase-like"/>
</dbReference>
<evidence type="ECO:0000256" key="1">
    <source>
        <dbReference type="SAM" id="Phobius"/>
    </source>
</evidence>
<keyword evidence="4" id="KW-1185">Reference proteome</keyword>
<dbReference type="SUPFAM" id="SSF49899">
    <property type="entry name" value="Concanavalin A-like lectins/glucanases"/>
    <property type="match status" value="1"/>
</dbReference>
<keyword evidence="1" id="KW-0812">Transmembrane</keyword>
<dbReference type="Pfam" id="PF00722">
    <property type="entry name" value="Glyco_hydro_16"/>
    <property type="match status" value="1"/>
</dbReference>
<dbReference type="EMBL" id="JAVFKD010000014">
    <property type="protein sequence ID" value="KAK5990323.1"/>
    <property type="molecule type" value="Genomic_DNA"/>
</dbReference>
<keyword evidence="3" id="KW-0326">Glycosidase</keyword>
<proteinExistence type="predicted"/>
<dbReference type="InterPro" id="IPR050546">
    <property type="entry name" value="Glycosyl_Hydrlase_16"/>
</dbReference>
<evidence type="ECO:0000313" key="3">
    <source>
        <dbReference type="EMBL" id="KAK5990323.1"/>
    </source>
</evidence>
<dbReference type="Proteomes" id="UP001338125">
    <property type="component" value="Unassembled WGS sequence"/>
</dbReference>
<dbReference type="InterPro" id="IPR013320">
    <property type="entry name" value="ConA-like_dom_sf"/>
</dbReference>
<keyword evidence="3" id="KW-0378">Hydrolase</keyword>